<keyword evidence="8" id="KW-1185">Reference proteome</keyword>
<dbReference type="GO" id="GO:0016301">
    <property type="term" value="F:kinase activity"/>
    <property type="evidence" value="ECO:0007669"/>
    <property type="project" value="UniProtKB-KW"/>
</dbReference>
<dbReference type="InterPro" id="IPR003594">
    <property type="entry name" value="HATPase_dom"/>
</dbReference>
<dbReference type="PANTHER" id="PTHR43047:SF72">
    <property type="entry name" value="OSMOSENSING HISTIDINE PROTEIN KINASE SLN1"/>
    <property type="match status" value="1"/>
</dbReference>
<dbReference type="Gene3D" id="1.10.287.130">
    <property type="match status" value="1"/>
</dbReference>
<keyword evidence="3" id="KW-0597">Phosphoprotein</keyword>
<proteinExistence type="predicted"/>
<name>A0ABP8MWM8_9BACT</name>
<dbReference type="Gene3D" id="3.30.450.40">
    <property type="match status" value="1"/>
</dbReference>
<dbReference type="RefSeq" id="WP_344826891.1">
    <property type="nucleotide sequence ID" value="NZ_BAABEZ010000022.1"/>
</dbReference>
<evidence type="ECO:0000256" key="5">
    <source>
        <dbReference type="ARBA" id="ARBA00022777"/>
    </source>
</evidence>
<dbReference type="InterPro" id="IPR004358">
    <property type="entry name" value="Sig_transdc_His_kin-like_C"/>
</dbReference>
<dbReference type="InterPro" id="IPR036097">
    <property type="entry name" value="HisK_dim/P_sf"/>
</dbReference>
<keyword evidence="4" id="KW-0808">Transferase</keyword>
<dbReference type="Gene3D" id="3.30.565.10">
    <property type="entry name" value="Histidine kinase-like ATPase, C-terminal domain"/>
    <property type="match status" value="1"/>
</dbReference>
<dbReference type="SUPFAM" id="SSF47384">
    <property type="entry name" value="Homodimeric domain of signal transducing histidine kinase"/>
    <property type="match status" value="1"/>
</dbReference>
<accession>A0ABP8MWM8</accession>
<dbReference type="EC" id="2.7.13.3" evidence="2"/>
<evidence type="ECO:0000256" key="3">
    <source>
        <dbReference type="ARBA" id="ARBA00022553"/>
    </source>
</evidence>
<evidence type="ECO:0000313" key="8">
    <source>
        <dbReference type="Proteomes" id="UP001501410"/>
    </source>
</evidence>
<evidence type="ECO:0000259" key="6">
    <source>
        <dbReference type="PROSITE" id="PS50109"/>
    </source>
</evidence>
<dbReference type="InterPro" id="IPR029016">
    <property type="entry name" value="GAF-like_dom_sf"/>
</dbReference>
<reference evidence="8" key="1">
    <citation type="journal article" date="2019" name="Int. J. Syst. Evol. Microbiol.">
        <title>The Global Catalogue of Microorganisms (GCM) 10K type strain sequencing project: providing services to taxonomists for standard genome sequencing and annotation.</title>
        <authorList>
            <consortium name="The Broad Institute Genomics Platform"/>
            <consortium name="The Broad Institute Genome Sequencing Center for Infectious Disease"/>
            <person name="Wu L."/>
            <person name="Ma J."/>
        </authorList>
    </citation>
    <scope>NUCLEOTIDE SEQUENCE [LARGE SCALE GENOMIC DNA]</scope>
    <source>
        <strain evidence="8">JCM 31921</strain>
    </source>
</reference>
<protein>
    <recommendedName>
        <fullName evidence="2">histidine kinase</fullName>
        <ecNumber evidence="2">2.7.13.3</ecNumber>
    </recommendedName>
</protein>
<sequence>MQHATSKEMERLLALMELEIDYSDFQNHFSDLARLAAKVAGTDISLINLIDAYTQWTVSSHGLKIEQLPREDSICHYTIQQEQYLEINDLTADDRFSDKDYVKEEPHLSYYLGIPLQASGCNIGTLCVLDPQHKPLSPEKLELLKIIAEEVVQRLQTMKDIDMLKQQLKDISGAQLKVAHDIRGPLGGIIGIAEYIHAQGGNTNTEEIIEMMQLIASSGNSLLEMADDILSRKIAAPEEPFTLQMLESKLIQLYLPQARNKNITLTVSSADNGTGLLTLKNKLLQICGNLISNAIKFTPQGGAVSVLLHIVPAEHESTMLIQISDNGPGISPAQIEQIASGKAESTTGTSGETGFGFGLPLVQQLVASLGGNMQVVSDPEQKGAQFTITLPIHKQ</sequence>
<feature type="domain" description="Histidine kinase" evidence="6">
    <location>
        <begin position="177"/>
        <end position="394"/>
    </location>
</feature>
<dbReference type="PANTHER" id="PTHR43047">
    <property type="entry name" value="TWO-COMPONENT HISTIDINE PROTEIN KINASE"/>
    <property type="match status" value="1"/>
</dbReference>
<evidence type="ECO:0000256" key="4">
    <source>
        <dbReference type="ARBA" id="ARBA00022679"/>
    </source>
</evidence>
<dbReference type="SMART" id="SM00065">
    <property type="entry name" value="GAF"/>
    <property type="match status" value="1"/>
</dbReference>
<comment type="caution">
    <text evidence="7">The sequence shown here is derived from an EMBL/GenBank/DDBJ whole genome shotgun (WGS) entry which is preliminary data.</text>
</comment>
<dbReference type="Proteomes" id="UP001501410">
    <property type="component" value="Unassembled WGS sequence"/>
</dbReference>
<dbReference type="EMBL" id="BAABEZ010000022">
    <property type="protein sequence ID" value="GAA4456652.1"/>
    <property type="molecule type" value="Genomic_DNA"/>
</dbReference>
<evidence type="ECO:0000256" key="2">
    <source>
        <dbReference type="ARBA" id="ARBA00012438"/>
    </source>
</evidence>
<dbReference type="InterPro" id="IPR003661">
    <property type="entry name" value="HisK_dim/P_dom"/>
</dbReference>
<dbReference type="InterPro" id="IPR036890">
    <property type="entry name" value="HATPase_C_sf"/>
</dbReference>
<keyword evidence="5 7" id="KW-0418">Kinase</keyword>
<dbReference type="PROSITE" id="PS50109">
    <property type="entry name" value="HIS_KIN"/>
    <property type="match status" value="1"/>
</dbReference>
<evidence type="ECO:0000256" key="1">
    <source>
        <dbReference type="ARBA" id="ARBA00000085"/>
    </source>
</evidence>
<gene>
    <name evidence="7" type="ORF">GCM10023092_22200</name>
</gene>
<comment type="catalytic activity">
    <reaction evidence="1">
        <text>ATP + protein L-histidine = ADP + protein N-phospho-L-histidine.</text>
        <dbReference type="EC" id="2.7.13.3"/>
    </reaction>
</comment>
<evidence type="ECO:0000313" key="7">
    <source>
        <dbReference type="EMBL" id="GAA4456652.1"/>
    </source>
</evidence>
<dbReference type="InterPro" id="IPR003018">
    <property type="entry name" value="GAF"/>
</dbReference>
<organism evidence="7 8">
    <name type="scientific">Rurimicrobium arvi</name>
    <dbReference type="NCBI Taxonomy" id="2049916"/>
    <lineage>
        <taxon>Bacteria</taxon>
        <taxon>Pseudomonadati</taxon>
        <taxon>Bacteroidota</taxon>
        <taxon>Chitinophagia</taxon>
        <taxon>Chitinophagales</taxon>
        <taxon>Chitinophagaceae</taxon>
        <taxon>Rurimicrobium</taxon>
    </lineage>
</organism>
<dbReference type="Pfam" id="PF01590">
    <property type="entry name" value="GAF"/>
    <property type="match status" value="1"/>
</dbReference>
<dbReference type="SMART" id="SM00387">
    <property type="entry name" value="HATPase_c"/>
    <property type="match status" value="1"/>
</dbReference>
<dbReference type="CDD" id="cd00082">
    <property type="entry name" value="HisKA"/>
    <property type="match status" value="1"/>
</dbReference>
<dbReference type="PRINTS" id="PR00344">
    <property type="entry name" value="BCTRLSENSOR"/>
</dbReference>
<dbReference type="Pfam" id="PF02518">
    <property type="entry name" value="HATPase_c"/>
    <property type="match status" value="1"/>
</dbReference>
<dbReference type="SUPFAM" id="SSF55781">
    <property type="entry name" value="GAF domain-like"/>
    <property type="match status" value="1"/>
</dbReference>
<dbReference type="CDD" id="cd00075">
    <property type="entry name" value="HATPase"/>
    <property type="match status" value="1"/>
</dbReference>
<dbReference type="SUPFAM" id="SSF55874">
    <property type="entry name" value="ATPase domain of HSP90 chaperone/DNA topoisomerase II/histidine kinase"/>
    <property type="match status" value="1"/>
</dbReference>
<dbReference type="InterPro" id="IPR005467">
    <property type="entry name" value="His_kinase_dom"/>
</dbReference>